<dbReference type="AlphaFoldDB" id="A0A8T2U198"/>
<dbReference type="SUPFAM" id="SSF55008">
    <property type="entry name" value="HMA, heavy metal-associated domain"/>
    <property type="match status" value="1"/>
</dbReference>
<gene>
    <name evidence="3" type="ORF">KP509_10G055100</name>
</gene>
<dbReference type="Pfam" id="PF00403">
    <property type="entry name" value="HMA"/>
    <property type="match status" value="1"/>
</dbReference>
<dbReference type="EMBL" id="CM035415">
    <property type="protein sequence ID" value="KAH7427686.1"/>
    <property type="molecule type" value="Genomic_DNA"/>
</dbReference>
<comment type="caution">
    <text evidence="3">The sequence shown here is derived from an EMBL/GenBank/DDBJ whole genome shotgun (WGS) entry which is preliminary data.</text>
</comment>
<protein>
    <recommendedName>
        <fullName evidence="2">HMA domain-containing protein</fullName>
    </recommendedName>
</protein>
<reference evidence="3" key="1">
    <citation type="submission" date="2021-08" db="EMBL/GenBank/DDBJ databases">
        <title>WGS assembly of Ceratopteris richardii.</title>
        <authorList>
            <person name="Marchant D.B."/>
            <person name="Chen G."/>
            <person name="Jenkins J."/>
            <person name="Shu S."/>
            <person name="Leebens-Mack J."/>
            <person name="Grimwood J."/>
            <person name="Schmutz J."/>
            <person name="Soltis P."/>
            <person name="Soltis D."/>
            <person name="Chen Z.-H."/>
        </authorList>
    </citation>
    <scope>NUCLEOTIDE SEQUENCE</scope>
    <source>
        <strain evidence="3">Whitten #5841</strain>
        <tissue evidence="3">Leaf</tissue>
    </source>
</reference>
<evidence type="ECO:0000313" key="3">
    <source>
        <dbReference type="EMBL" id="KAH7427686.1"/>
    </source>
</evidence>
<name>A0A8T2U198_CERRI</name>
<accession>A0A8T2U198</accession>
<keyword evidence="4" id="KW-1185">Reference proteome</keyword>
<dbReference type="CDD" id="cd00371">
    <property type="entry name" value="HMA"/>
    <property type="match status" value="1"/>
</dbReference>
<dbReference type="Gene3D" id="3.30.70.100">
    <property type="match status" value="1"/>
</dbReference>
<dbReference type="InterPro" id="IPR044526">
    <property type="entry name" value="NAKR1-3"/>
</dbReference>
<feature type="region of interest" description="Disordered" evidence="1">
    <location>
        <begin position="46"/>
        <end position="69"/>
    </location>
</feature>
<evidence type="ECO:0000256" key="1">
    <source>
        <dbReference type="SAM" id="MobiDB-lite"/>
    </source>
</evidence>
<dbReference type="InterPro" id="IPR006121">
    <property type="entry name" value="HMA_dom"/>
</dbReference>
<evidence type="ECO:0000313" key="4">
    <source>
        <dbReference type="Proteomes" id="UP000825935"/>
    </source>
</evidence>
<dbReference type="OrthoDB" id="689350at2759"/>
<organism evidence="3 4">
    <name type="scientific">Ceratopteris richardii</name>
    <name type="common">Triangle waterfern</name>
    <dbReference type="NCBI Taxonomy" id="49495"/>
    <lineage>
        <taxon>Eukaryota</taxon>
        <taxon>Viridiplantae</taxon>
        <taxon>Streptophyta</taxon>
        <taxon>Embryophyta</taxon>
        <taxon>Tracheophyta</taxon>
        <taxon>Polypodiopsida</taxon>
        <taxon>Polypodiidae</taxon>
        <taxon>Polypodiales</taxon>
        <taxon>Pteridineae</taxon>
        <taxon>Pteridaceae</taxon>
        <taxon>Parkerioideae</taxon>
        <taxon>Ceratopteris</taxon>
    </lineage>
</organism>
<dbReference type="PROSITE" id="PS50846">
    <property type="entry name" value="HMA_2"/>
    <property type="match status" value="1"/>
</dbReference>
<dbReference type="PANTHER" id="PTHR46119">
    <property type="entry name" value="OS08G0405700 PROTEIN"/>
    <property type="match status" value="1"/>
</dbReference>
<dbReference type="InterPro" id="IPR036163">
    <property type="entry name" value="HMA_dom_sf"/>
</dbReference>
<dbReference type="GO" id="GO:0046872">
    <property type="term" value="F:metal ion binding"/>
    <property type="evidence" value="ECO:0007669"/>
    <property type="project" value="InterPro"/>
</dbReference>
<evidence type="ECO:0000259" key="2">
    <source>
        <dbReference type="PROSITE" id="PS50846"/>
    </source>
</evidence>
<dbReference type="Proteomes" id="UP000825935">
    <property type="component" value="Chromosome 10"/>
</dbReference>
<proteinExistence type="predicted"/>
<sequence length="173" mass="18794">MRFLRMKRRPIMEAVGRTSANTDLELENLLCPSAQTSALVDHHNTEAQSSSSLVMPKAGPLNPCQPSSPLHTPVLSSLAQKLQQSDIAPCPAKVITVEAFIHCQGCARRIKKTLSKLEGVNTFHVDTDQHKVTVVGCLTEDEVLQSVRKGIKGTGLWPAARDDKPVSQNPVPP</sequence>
<feature type="domain" description="HMA" evidence="2">
    <location>
        <begin position="91"/>
        <end position="159"/>
    </location>
</feature>